<sequence length="100" mass="11096">MGNDKILDKEGNEIVLAIELHPGEVLKDELEARKITKSAFAMKIGMYPGHFGDIVKGKRNITAAIALKLEAELGIAAEFWMALQTDYDLHNERSKLKNSA</sequence>
<dbReference type="AlphaFoldDB" id="A0A7K1SU48"/>
<dbReference type="CDD" id="cd00093">
    <property type="entry name" value="HTH_XRE"/>
    <property type="match status" value="1"/>
</dbReference>
<name>A0A7K1SU48_9SPHI</name>
<dbReference type="RefSeq" id="WP_157564609.1">
    <property type="nucleotide sequence ID" value="NZ_WPIK01000003.1"/>
</dbReference>
<dbReference type="InterPro" id="IPR013430">
    <property type="entry name" value="Toxin_antidote_HigA"/>
</dbReference>
<evidence type="ECO:0000259" key="2">
    <source>
        <dbReference type="PROSITE" id="PS50943"/>
    </source>
</evidence>
<proteinExistence type="predicted"/>
<dbReference type="SUPFAM" id="SSF47413">
    <property type="entry name" value="lambda repressor-like DNA-binding domains"/>
    <property type="match status" value="1"/>
</dbReference>
<feature type="domain" description="HTH cro/C1-type" evidence="2">
    <location>
        <begin position="26"/>
        <end position="80"/>
    </location>
</feature>
<dbReference type="EMBL" id="WPIK01000003">
    <property type="protein sequence ID" value="MVN20814.1"/>
    <property type="molecule type" value="Genomic_DNA"/>
</dbReference>
<keyword evidence="1" id="KW-0238">DNA-binding</keyword>
<dbReference type="PANTHER" id="PTHR36924">
    <property type="entry name" value="ANTITOXIN HIGA-1"/>
    <property type="match status" value="1"/>
</dbReference>
<dbReference type="InterPro" id="IPR010982">
    <property type="entry name" value="Lambda_DNA-bd_dom_sf"/>
</dbReference>
<dbReference type="Gene3D" id="1.10.260.40">
    <property type="entry name" value="lambda repressor-like DNA-binding domains"/>
    <property type="match status" value="1"/>
</dbReference>
<reference evidence="3 4" key="1">
    <citation type="submission" date="2019-12" db="EMBL/GenBank/DDBJ databases">
        <title>Mucilaginibacter sp. HMF7410 genome sequencing and assembly.</title>
        <authorList>
            <person name="Kang H."/>
            <person name="Cha I."/>
            <person name="Kim H."/>
            <person name="Joh K."/>
        </authorList>
    </citation>
    <scope>NUCLEOTIDE SEQUENCE [LARGE SCALE GENOMIC DNA]</scope>
    <source>
        <strain evidence="3 4">HMF7410</strain>
    </source>
</reference>
<dbReference type="PROSITE" id="PS50943">
    <property type="entry name" value="HTH_CROC1"/>
    <property type="match status" value="1"/>
</dbReference>
<organism evidence="3 4">
    <name type="scientific">Mucilaginibacter arboris</name>
    <dbReference type="NCBI Taxonomy" id="2682090"/>
    <lineage>
        <taxon>Bacteria</taxon>
        <taxon>Pseudomonadati</taxon>
        <taxon>Bacteroidota</taxon>
        <taxon>Sphingobacteriia</taxon>
        <taxon>Sphingobacteriales</taxon>
        <taxon>Sphingobacteriaceae</taxon>
        <taxon>Mucilaginibacter</taxon>
    </lineage>
</organism>
<gene>
    <name evidence="3" type="ORF">GO621_04615</name>
</gene>
<accession>A0A7K1SU48</accession>
<dbReference type="NCBIfam" id="TIGR02607">
    <property type="entry name" value="antidote_HigA"/>
    <property type="match status" value="1"/>
</dbReference>
<dbReference type="Proteomes" id="UP000462014">
    <property type="component" value="Unassembled WGS sequence"/>
</dbReference>
<keyword evidence="4" id="KW-1185">Reference proteome</keyword>
<evidence type="ECO:0000313" key="3">
    <source>
        <dbReference type="EMBL" id="MVN20814.1"/>
    </source>
</evidence>
<evidence type="ECO:0000256" key="1">
    <source>
        <dbReference type="ARBA" id="ARBA00023125"/>
    </source>
</evidence>
<evidence type="ECO:0000313" key="4">
    <source>
        <dbReference type="Proteomes" id="UP000462014"/>
    </source>
</evidence>
<dbReference type="PANTHER" id="PTHR36924:SF1">
    <property type="entry name" value="ANTITOXIN HIGA-1"/>
    <property type="match status" value="1"/>
</dbReference>
<dbReference type="SMART" id="SM00530">
    <property type="entry name" value="HTH_XRE"/>
    <property type="match status" value="1"/>
</dbReference>
<comment type="caution">
    <text evidence="3">The sequence shown here is derived from an EMBL/GenBank/DDBJ whole genome shotgun (WGS) entry which is preliminary data.</text>
</comment>
<dbReference type="GO" id="GO:0003677">
    <property type="term" value="F:DNA binding"/>
    <property type="evidence" value="ECO:0007669"/>
    <property type="project" value="UniProtKB-KW"/>
</dbReference>
<dbReference type="InterPro" id="IPR001387">
    <property type="entry name" value="Cro/C1-type_HTH"/>
</dbReference>
<protein>
    <submittedName>
        <fullName evidence="3">HigA family addiction module antidote protein</fullName>
    </submittedName>
</protein>